<reference evidence="1 2" key="1">
    <citation type="submission" date="2017-05" db="EMBL/GenBank/DDBJ databases">
        <authorList>
            <person name="Varghese N."/>
            <person name="Submissions S."/>
        </authorList>
    </citation>
    <scope>NUCLEOTIDE SEQUENCE [LARGE SCALE GENOMIC DNA]</scope>
    <source>
        <strain evidence="1 2">DSM 45474</strain>
    </source>
</reference>
<sequence length="82" mass="9513">MGAIFQLIPKKEWVKCKDNADLHSCSSKTREFHVINPAPTPLLCGEYYFTKEEISPWSYSKYSDPIEKITEMVKVDVKCIKK</sequence>
<dbReference type="EMBL" id="FXTI01000006">
    <property type="protein sequence ID" value="SMO69880.1"/>
    <property type="molecule type" value="Genomic_DNA"/>
</dbReference>
<dbReference type="AlphaFoldDB" id="A0A521DG24"/>
<evidence type="ECO:0000313" key="2">
    <source>
        <dbReference type="Proteomes" id="UP000315636"/>
    </source>
</evidence>
<gene>
    <name evidence="1" type="ORF">SAMN06264849_10613</name>
</gene>
<name>A0A521DG24_9BACL</name>
<evidence type="ECO:0000313" key="1">
    <source>
        <dbReference type="EMBL" id="SMO69880.1"/>
    </source>
</evidence>
<keyword evidence="2" id="KW-1185">Reference proteome</keyword>
<protein>
    <submittedName>
        <fullName evidence="1">Antimicrobial peptide system protein, SdpA family</fullName>
    </submittedName>
</protein>
<dbReference type="InterPro" id="IPR023902">
    <property type="entry name" value="Sporulation_SdpA"/>
</dbReference>
<proteinExistence type="predicted"/>
<dbReference type="Proteomes" id="UP000315636">
    <property type="component" value="Unassembled WGS sequence"/>
</dbReference>
<dbReference type="Pfam" id="PF17418">
    <property type="entry name" value="SdpA"/>
    <property type="match status" value="1"/>
</dbReference>
<organism evidence="1 2">
    <name type="scientific">Melghirimyces algeriensis</name>
    <dbReference type="NCBI Taxonomy" id="910412"/>
    <lineage>
        <taxon>Bacteria</taxon>
        <taxon>Bacillati</taxon>
        <taxon>Bacillota</taxon>
        <taxon>Bacilli</taxon>
        <taxon>Bacillales</taxon>
        <taxon>Thermoactinomycetaceae</taxon>
        <taxon>Melghirimyces</taxon>
    </lineage>
</organism>
<dbReference type="NCBIfam" id="TIGR04034">
    <property type="entry name" value="export_SdpA"/>
    <property type="match status" value="1"/>
</dbReference>
<accession>A0A521DG24</accession>